<accession>A0ABW5U3S3</accession>
<evidence type="ECO:0000313" key="5">
    <source>
        <dbReference type="Proteomes" id="UP001597474"/>
    </source>
</evidence>
<gene>
    <name evidence="4" type="ORF">ACFSUD_13270</name>
</gene>
<dbReference type="InterPro" id="IPR024134">
    <property type="entry name" value="SOD_Cu/Zn_/chaperone"/>
</dbReference>
<keyword evidence="2" id="KW-0732">Signal</keyword>
<dbReference type="SUPFAM" id="SSF49329">
    <property type="entry name" value="Cu,Zn superoxide dismutase-like"/>
    <property type="match status" value="1"/>
</dbReference>
<name>A0ABW5U3S3_9RHOB</name>
<evidence type="ECO:0000313" key="4">
    <source>
        <dbReference type="EMBL" id="MFD2740552.1"/>
    </source>
</evidence>
<dbReference type="InterPro" id="IPR001424">
    <property type="entry name" value="SOD_Cu_Zn_dom"/>
</dbReference>
<proteinExistence type="inferred from homology"/>
<evidence type="ECO:0000259" key="3">
    <source>
        <dbReference type="Pfam" id="PF00080"/>
    </source>
</evidence>
<dbReference type="Proteomes" id="UP001597474">
    <property type="component" value="Unassembled WGS sequence"/>
</dbReference>
<dbReference type="Gene3D" id="2.60.40.200">
    <property type="entry name" value="Superoxide dismutase, copper/zinc binding domain"/>
    <property type="match status" value="1"/>
</dbReference>
<dbReference type="InterPro" id="IPR036423">
    <property type="entry name" value="SOD-like_Cu/Zn_dom_sf"/>
</dbReference>
<sequence length="175" mass="17919">MMMTPFAKILCTALPLTLALPAFAQELQPSASALVSGHDGAIAGSATLNETPSGEMLLKLDITGVPEGTHGVHLHETGDCTAPDFESAGGHIAGDREHGVLSQNGPHPGDLPNVHVGADGVLEADVILAGIDIDGMIFDDDGAAFMIHEKADDYATQPGGDAGSRIACGVFQKPE</sequence>
<evidence type="ECO:0000256" key="2">
    <source>
        <dbReference type="SAM" id="SignalP"/>
    </source>
</evidence>
<feature type="signal peptide" evidence="2">
    <location>
        <begin position="1"/>
        <end position="24"/>
    </location>
</feature>
<dbReference type="PANTHER" id="PTHR10003">
    <property type="entry name" value="SUPEROXIDE DISMUTASE CU-ZN -RELATED"/>
    <property type="match status" value="1"/>
</dbReference>
<dbReference type="CDD" id="cd00305">
    <property type="entry name" value="Cu-Zn_Superoxide_Dismutase"/>
    <property type="match status" value="1"/>
</dbReference>
<dbReference type="Pfam" id="PF00080">
    <property type="entry name" value="Sod_Cu"/>
    <property type="match status" value="1"/>
</dbReference>
<comment type="similarity">
    <text evidence="1">Belongs to the Cu-Zn superoxide dismutase family.</text>
</comment>
<organism evidence="4 5">
    <name type="scientific">Sulfitobacter aestuarii</name>
    <dbReference type="NCBI Taxonomy" id="2161676"/>
    <lineage>
        <taxon>Bacteria</taxon>
        <taxon>Pseudomonadati</taxon>
        <taxon>Pseudomonadota</taxon>
        <taxon>Alphaproteobacteria</taxon>
        <taxon>Rhodobacterales</taxon>
        <taxon>Roseobacteraceae</taxon>
        <taxon>Sulfitobacter</taxon>
    </lineage>
</organism>
<feature type="chain" id="PRO_5045498241" evidence="2">
    <location>
        <begin position="25"/>
        <end position="175"/>
    </location>
</feature>
<dbReference type="EMBL" id="JBHUMP010000011">
    <property type="protein sequence ID" value="MFD2740552.1"/>
    <property type="molecule type" value="Genomic_DNA"/>
</dbReference>
<reference evidence="5" key="1">
    <citation type="journal article" date="2019" name="Int. J. Syst. Evol. Microbiol.">
        <title>The Global Catalogue of Microorganisms (GCM) 10K type strain sequencing project: providing services to taxonomists for standard genome sequencing and annotation.</title>
        <authorList>
            <consortium name="The Broad Institute Genomics Platform"/>
            <consortium name="The Broad Institute Genome Sequencing Center for Infectious Disease"/>
            <person name="Wu L."/>
            <person name="Ma J."/>
        </authorList>
    </citation>
    <scope>NUCLEOTIDE SEQUENCE [LARGE SCALE GENOMIC DNA]</scope>
    <source>
        <strain evidence="5">TISTR 2562</strain>
    </source>
</reference>
<evidence type="ECO:0000256" key="1">
    <source>
        <dbReference type="ARBA" id="ARBA00010457"/>
    </source>
</evidence>
<feature type="domain" description="Superoxide dismutase copper/zinc binding" evidence="3">
    <location>
        <begin position="43"/>
        <end position="170"/>
    </location>
</feature>
<protein>
    <submittedName>
        <fullName evidence="4">Superoxide dismutase family protein</fullName>
    </submittedName>
</protein>
<comment type="caution">
    <text evidence="4">The sequence shown here is derived from an EMBL/GenBank/DDBJ whole genome shotgun (WGS) entry which is preliminary data.</text>
</comment>
<keyword evidence="5" id="KW-1185">Reference proteome</keyword>